<dbReference type="OrthoDB" id="5175124at2"/>
<dbReference type="Pfam" id="PF14011">
    <property type="entry name" value="ESX-1_EspG"/>
    <property type="match status" value="1"/>
</dbReference>
<evidence type="ECO:0000313" key="6">
    <source>
        <dbReference type="Proteomes" id="UP000184501"/>
    </source>
</evidence>
<evidence type="ECO:0000313" key="5">
    <source>
        <dbReference type="EMBL" id="SHE72846.1"/>
    </source>
</evidence>
<evidence type="ECO:0000256" key="4">
    <source>
        <dbReference type="ARBA" id="ARBA00023186"/>
    </source>
</evidence>
<dbReference type="EMBL" id="FQVN01000001">
    <property type="protein sequence ID" value="SHE72846.1"/>
    <property type="molecule type" value="Genomic_DNA"/>
</dbReference>
<keyword evidence="3" id="KW-0963">Cytoplasm</keyword>
<dbReference type="Proteomes" id="UP000184501">
    <property type="component" value="Unassembled WGS sequence"/>
</dbReference>
<proteinExistence type="inferred from homology"/>
<dbReference type="InterPro" id="IPR025734">
    <property type="entry name" value="EspG"/>
</dbReference>
<sequence length="261" mass="28153">MNGRITLSLLAADALREHLRIRLPALLEVPSHGATLDERAELLRRGWAEIQERGLGRPGALDAFVEDALHLLSRPPVGLHVVFGERPDEERAAVVGMHGDQAVLGAVLGDEFVLERLYAPSAARTLVGLVPEAPAGRGVSVTAATDALEDVVRRSAGSANAMAAGFTSVGLRQEDAQHLAQVLSAQRLRGGQFGAKSFDYVTGRTTRVPFTVDFIDTTEGRYLVQHKPAGDGRRWFTLAPGDRNRLTERVNELIRAASSGR</sequence>
<keyword evidence="4" id="KW-0143">Chaperone</keyword>
<keyword evidence="6" id="KW-1185">Reference proteome</keyword>
<evidence type="ECO:0000256" key="3">
    <source>
        <dbReference type="ARBA" id="ARBA00022490"/>
    </source>
</evidence>
<name>A0A1M4VV32_STRHI</name>
<accession>A0A1M4VV32</accession>
<comment type="similarity">
    <text evidence="2">Belongs to the EspG family.</text>
</comment>
<dbReference type="STRING" id="2017.SAMN05444320_101902"/>
<evidence type="ECO:0000256" key="1">
    <source>
        <dbReference type="ARBA" id="ARBA00004496"/>
    </source>
</evidence>
<dbReference type="RefSeq" id="WP_073479965.1">
    <property type="nucleotide sequence ID" value="NZ_FQVN01000001.1"/>
</dbReference>
<organism evidence="5 6">
    <name type="scientific">Streptoalloteichus hindustanus</name>
    <dbReference type="NCBI Taxonomy" id="2017"/>
    <lineage>
        <taxon>Bacteria</taxon>
        <taxon>Bacillati</taxon>
        <taxon>Actinomycetota</taxon>
        <taxon>Actinomycetes</taxon>
        <taxon>Pseudonocardiales</taxon>
        <taxon>Pseudonocardiaceae</taxon>
        <taxon>Streptoalloteichus</taxon>
    </lineage>
</organism>
<dbReference type="AlphaFoldDB" id="A0A1M4VV32"/>
<comment type="subcellular location">
    <subcellularLocation>
        <location evidence="1">Cytoplasm</location>
    </subcellularLocation>
</comment>
<evidence type="ECO:0000256" key="2">
    <source>
        <dbReference type="ARBA" id="ARBA00006411"/>
    </source>
</evidence>
<gene>
    <name evidence="5" type="ORF">SAMN05444320_101902</name>
</gene>
<reference evidence="5 6" key="1">
    <citation type="submission" date="2016-11" db="EMBL/GenBank/DDBJ databases">
        <authorList>
            <person name="Jaros S."/>
            <person name="Januszkiewicz K."/>
            <person name="Wedrychowicz H."/>
        </authorList>
    </citation>
    <scope>NUCLEOTIDE SEQUENCE [LARGE SCALE GENOMIC DNA]</scope>
    <source>
        <strain evidence="5 6">DSM 44523</strain>
    </source>
</reference>
<protein>
    <submittedName>
        <fullName evidence="5">EspG family protein</fullName>
    </submittedName>
</protein>